<dbReference type="InterPro" id="IPR006311">
    <property type="entry name" value="TAT_signal"/>
</dbReference>
<dbReference type="PANTHER" id="PTHR43737:SF1">
    <property type="entry name" value="DUF1501 DOMAIN-CONTAINING PROTEIN"/>
    <property type="match status" value="1"/>
</dbReference>
<name>A0ABU1RV62_9GAMM</name>
<dbReference type="RefSeq" id="WP_310095038.1">
    <property type="nucleotide sequence ID" value="NZ_JAVDTT010000004.1"/>
</dbReference>
<dbReference type="Proteomes" id="UP001254759">
    <property type="component" value="Unassembled WGS sequence"/>
</dbReference>
<evidence type="ECO:0000313" key="1">
    <source>
        <dbReference type="EMBL" id="MDR6842669.1"/>
    </source>
</evidence>
<dbReference type="PANTHER" id="PTHR43737">
    <property type="entry name" value="BLL7424 PROTEIN"/>
    <property type="match status" value="1"/>
</dbReference>
<organism evidence="1 2">
    <name type="scientific">Pseudoxanthomonas sacheonensis</name>
    <dbReference type="NCBI Taxonomy" id="443615"/>
    <lineage>
        <taxon>Bacteria</taxon>
        <taxon>Pseudomonadati</taxon>
        <taxon>Pseudomonadota</taxon>
        <taxon>Gammaproteobacteria</taxon>
        <taxon>Lysobacterales</taxon>
        <taxon>Lysobacteraceae</taxon>
        <taxon>Pseudoxanthomonas</taxon>
    </lineage>
</organism>
<gene>
    <name evidence="1" type="ORF">J2W94_002974</name>
</gene>
<accession>A0ABU1RV62</accession>
<evidence type="ECO:0000313" key="2">
    <source>
        <dbReference type="Proteomes" id="UP001254759"/>
    </source>
</evidence>
<dbReference type="PROSITE" id="PS51318">
    <property type="entry name" value="TAT"/>
    <property type="match status" value="1"/>
</dbReference>
<proteinExistence type="predicted"/>
<dbReference type="Pfam" id="PF07394">
    <property type="entry name" value="DUF1501"/>
    <property type="match status" value="1"/>
</dbReference>
<dbReference type="InterPro" id="IPR010869">
    <property type="entry name" value="DUF1501"/>
</dbReference>
<comment type="caution">
    <text evidence="1">The sequence shown here is derived from an EMBL/GenBank/DDBJ whole genome shotgun (WGS) entry which is preliminary data.</text>
</comment>
<protein>
    <submittedName>
        <fullName evidence="1">Uncharacterized protein (DUF1501 family)</fullName>
    </submittedName>
</protein>
<sequence length="383" mass="40585">MSMTRRQFVAALGASSLLTLWPGTNALASGSDTRMLVVLLRGGLDGLHALPPVADPAYVRLRGALAPDDPLKLDGSFALHPSLKFMHQLYADKQLLPVLAVAPPYRQRSHFEAQDCLENGTAKPGGSTGWLNRCVAALPGSDGLAIATVMPLILRGEGEATTWSPPLPQEVNPILLQSLQPLYAADPVLAEAFSRAIETEAAGEMAMQGKGGKRAGVQLPQTMAAAARFMSKAEGPRIGFVEDSGWDTHGNQAGVLARKLSELDNALRAYRDGMAARWERTTVLVVTEFGRTAAVNGTGGTDHGTGGVAFLLGGGVRGGRIAGDWPGLNARDLNEGRDLRATTDLRALFKGVLAKQLQLSESVLDTRVFPDSRDVKPLDGLLV</sequence>
<dbReference type="EMBL" id="JAVDTT010000004">
    <property type="protein sequence ID" value="MDR6842669.1"/>
    <property type="molecule type" value="Genomic_DNA"/>
</dbReference>
<reference evidence="1 2" key="1">
    <citation type="submission" date="2023-07" db="EMBL/GenBank/DDBJ databases">
        <title>Sorghum-associated microbial communities from plants grown in Nebraska, USA.</title>
        <authorList>
            <person name="Schachtman D."/>
        </authorList>
    </citation>
    <scope>NUCLEOTIDE SEQUENCE [LARGE SCALE GENOMIC DNA]</scope>
    <source>
        <strain evidence="1 2">BE107</strain>
    </source>
</reference>
<keyword evidence="2" id="KW-1185">Reference proteome</keyword>